<dbReference type="PANTHER" id="PTHR43327">
    <property type="entry name" value="STOMATIN-LIKE PROTEIN 2, MITOCHONDRIAL"/>
    <property type="match status" value="1"/>
</dbReference>
<dbReference type="Gramene" id="RZC47825">
    <property type="protein sequence ID" value="RZC47825"/>
    <property type="gene ID" value="C5167_040778"/>
</dbReference>
<dbReference type="SUPFAM" id="SSF117892">
    <property type="entry name" value="Band 7/SPFH domain"/>
    <property type="match status" value="1"/>
</dbReference>
<gene>
    <name evidence="2" type="ORF">C5167_040778</name>
</gene>
<dbReference type="PANTHER" id="PTHR43327:SF10">
    <property type="entry name" value="STOMATIN-LIKE PROTEIN 2, MITOCHONDRIAL"/>
    <property type="match status" value="1"/>
</dbReference>
<dbReference type="SMART" id="SM00244">
    <property type="entry name" value="PHB"/>
    <property type="match status" value="1"/>
</dbReference>
<accession>A0A4Y7IK31</accession>
<dbReference type="InterPro" id="IPR001107">
    <property type="entry name" value="Band_7"/>
</dbReference>
<dbReference type="Pfam" id="PF01145">
    <property type="entry name" value="Band_7"/>
    <property type="match status" value="1"/>
</dbReference>
<protein>
    <recommendedName>
        <fullName evidence="1">Band 7 domain-containing protein</fullName>
    </recommendedName>
</protein>
<dbReference type="InterPro" id="IPR050710">
    <property type="entry name" value="Band7/mec-2_domain"/>
</dbReference>
<dbReference type="Gene3D" id="3.30.479.30">
    <property type="entry name" value="Band 7 domain"/>
    <property type="match status" value="1"/>
</dbReference>
<dbReference type="STRING" id="3469.A0A4Y7IK31"/>
<evidence type="ECO:0000259" key="1">
    <source>
        <dbReference type="SMART" id="SM00244"/>
    </source>
</evidence>
<feature type="domain" description="Band 7" evidence="1">
    <location>
        <begin position="24"/>
        <end position="189"/>
    </location>
</feature>
<reference evidence="2 3" key="1">
    <citation type="journal article" date="2018" name="Science">
        <title>The opium poppy genome and morphinan production.</title>
        <authorList>
            <person name="Guo L."/>
            <person name="Winzer T."/>
            <person name="Yang X."/>
            <person name="Li Y."/>
            <person name="Ning Z."/>
            <person name="He Z."/>
            <person name="Teodor R."/>
            <person name="Lu Y."/>
            <person name="Bowser T.A."/>
            <person name="Graham I.A."/>
            <person name="Ye K."/>
        </authorList>
    </citation>
    <scope>NUCLEOTIDE SEQUENCE [LARGE SCALE GENOMIC DNA]</scope>
    <source>
        <strain evidence="3">cv. HN1</strain>
        <tissue evidence="2">Leaves</tissue>
    </source>
</reference>
<sequence>MGNQLCRVHVNQSSVANITHRVQQLDVKCETNTKVRIRKNLEHIRTLDISYSIHSDILDNFLEFGIGTELLTISQYNGVFICFSFLRDNVFVNVGASIQYRALGEKPTDAFYKLTNPRGLIQVYVFDAIRANVPKLLLDDVFEQKKFIARAVEEELQKAMSAYGYEIVQTLIVDVQPDVNVNRAMNEINADKAETKKIIQIKRAEGDAESKYLSGTGFARKGQVIVDGLRNSAVRISANVPAGTSVKVTGNGLRNSAIGISVNVPSRTSAKVTCNGLRNSTIGISVNVPGTSVKVTRHFDTMKEIGASPKSSAVLIPRGPVAVPDMVTQIRAALLLRSSAHMP</sequence>
<dbReference type="Proteomes" id="UP000316621">
    <property type="component" value="Chromosome 1"/>
</dbReference>
<proteinExistence type="predicted"/>
<evidence type="ECO:0000313" key="2">
    <source>
        <dbReference type="EMBL" id="RZC47825.1"/>
    </source>
</evidence>
<dbReference type="AlphaFoldDB" id="A0A4Y7IK31"/>
<dbReference type="EMBL" id="CM010715">
    <property type="protein sequence ID" value="RZC47825.1"/>
    <property type="molecule type" value="Genomic_DNA"/>
</dbReference>
<dbReference type="InterPro" id="IPR036013">
    <property type="entry name" value="Band_7/SPFH_dom_sf"/>
</dbReference>
<name>A0A4Y7IK31_PAPSO</name>
<keyword evidence="3" id="KW-1185">Reference proteome</keyword>
<organism evidence="2 3">
    <name type="scientific">Papaver somniferum</name>
    <name type="common">Opium poppy</name>
    <dbReference type="NCBI Taxonomy" id="3469"/>
    <lineage>
        <taxon>Eukaryota</taxon>
        <taxon>Viridiplantae</taxon>
        <taxon>Streptophyta</taxon>
        <taxon>Embryophyta</taxon>
        <taxon>Tracheophyta</taxon>
        <taxon>Spermatophyta</taxon>
        <taxon>Magnoliopsida</taxon>
        <taxon>Ranunculales</taxon>
        <taxon>Papaveraceae</taxon>
        <taxon>Papaveroideae</taxon>
        <taxon>Papaver</taxon>
    </lineage>
</organism>
<evidence type="ECO:0000313" key="3">
    <source>
        <dbReference type="Proteomes" id="UP000316621"/>
    </source>
</evidence>